<feature type="compositionally biased region" description="Low complexity" evidence="1">
    <location>
        <begin position="43"/>
        <end position="61"/>
    </location>
</feature>
<proteinExistence type="predicted"/>
<feature type="compositionally biased region" description="Low complexity" evidence="1">
    <location>
        <begin position="69"/>
        <end position="125"/>
    </location>
</feature>
<protein>
    <submittedName>
        <fullName evidence="2">Uncharacterized protein</fullName>
    </submittedName>
</protein>
<name>A0ABW2DBY6_9ACTN</name>
<comment type="caution">
    <text evidence="2">The sequence shown here is derived from an EMBL/GenBank/DDBJ whole genome shotgun (WGS) entry which is preliminary data.</text>
</comment>
<gene>
    <name evidence="2" type="ORF">ACFQS3_17665</name>
</gene>
<dbReference type="RefSeq" id="WP_382357016.1">
    <property type="nucleotide sequence ID" value="NZ_JBHMBP010000007.1"/>
</dbReference>
<feature type="region of interest" description="Disordered" evidence="1">
    <location>
        <begin position="287"/>
        <end position="308"/>
    </location>
</feature>
<keyword evidence="3" id="KW-1185">Reference proteome</keyword>
<accession>A0ABW2DBY6</accession>
<feature type="region of interest" description="Disordered" evidence="1">
    <location>
        <begin position="1"/>
        <end position="229"/>
    </location>
</feature>
<sequence length="432" mass="45113">MSATPPFGPAYDEQPDDGRRSGSGQWRPRAGRPQGSGEPYSAQGDQGQYQGGQPSPGRGQQPQGGGYGQQQPGQPQAGRPSPQAGRPSPQAGAPRAGGPSAGRPSPQAGQYQSPQQQSPQQFSPQHGGYEAQPGGYESRRPGGPVTGSTPRTDSRGALPGGREYRPRQGAPEGAPQQRQDQPFEEAAFGDDRGGDDWGGGGETTAIKGLGSREPRRRSDFQKVRSRARKSSPWPKIIAAVVALGLVGGGVWWFMNRDTDTEQGGAADSGLTYSGSEEPCALVDPAALGSAAGGAEPTEAASAEQKTGSWDQKCDLTYGEPDQAAAMLTIEGSVYESDAMASVNFDLGTRDLGEMPELWTVVDPAPAVGDEAAAVARVVTDGTSNYQLHVKDANAYVVVRLAVSKDAAVDEAALTDMTMQLAEAYLANWRDAS</sequence>
<evidence type="ECO:0000256" key="1">
    <source>
        <dbReference type="SAM" id="MobiDB-lite"/>
    </source>
</evidence>
<evidence type="ECO:0000313" key="2">
    <source>
        <dbReference type="EMBL" id="MFC6959030.1"/>
    </source>
</evidence>
<dbReference type="EMBL" id="JBHSYS010000004">
    <property type="protein sequence ID" value="MFC6959030.1"/>
    <property type="molecule type" value="Genomic_DNA"/>
</dbReference>
<organism evidence="2 3">
    <name type="scientific">Glycomyces mayteni</name>
    <dbReference type="NCBI Taxonomy" id="543887"/>
    <lineage>
        <taxon>Bacteria</taxon>
        <taxon>Bacillati</taxon>
        <taxon>Actinomycetota</taxon>
        <taxon>Actinomycetes</taxon>
        <taxon>Glycomycetales</taxon>
        <taxon>Glycomycetaceae</taxon>
        <taxon>Glycomyces</taxon>
    </lineage>
</organism>
<feature type="compositionally biased region" description="Basic and acidic residues" evidence="1">
    <location>
        <begin position="210"/>
        <end position="222"/>
    </location>
</feature>
<evidence type="ECO:0000313" key="3">
    <source>
        <dbReference type="Proteomes" id="UP001596470"/>
    </source>
</evidence>
<reference evidence="3" key="1">
    <citation type="journal article" date="2019" name="Int. J. Syst. Evol. Microbiol.">
        <title>The Global Catalogue of Microorganisms (GCM) 10K type strain sequencing project: providing services to taxonomists for standard genome sequencing and annotation.</title>
        <authorList>
            <consortium name="The Broad Institute Genomics Platform"/>
            <consortium name="The Broad Institute Genome Sequencing Center for Infectious Disease"/>
            <person name="Wu L."/>
            <person name="Ma J."/>
        </authorList>
    </citation>
    <scope>NUCLEOTIDE SEQUENCE [LARGE SCALE GENOMIC DNA]</scope>
    <source>
        <strain evidence="3">KACC 12634</strain>
    </source>
</reference>
<dbReference type="Proteomes" id="UP001596470">
    <property type="component" value="Unassembled WGS sequence"/>
</dbReference>